<feature type="signal peptide" evidence="1">
    <location>
        <begin position="1"/>
        <end position="30"/>
    </location>
</feature>
<comment type="caution">
    <text evidence="3">The sequence shown here is derived from an EMBL/GenBank/DDBJ whole genome shotgun (WGS) entry which is preliminary data.</text>
</comment>
<dbReference type="EMBL" id="JAUSVL010000001">
    <property type="protein sequence ID" value="MDQ0289459.1"/>
    <property type="molecule type" value="Genomic_DNA"/>
</dbReference>
<accession>A0AAE3VFY8</accession>
<dbReference type="Gene3D" id="3.40.50.12140">
    <property type="entry name" value="Domain of unknown function DUF4159"/>
    <property type="match status" value="1"/>
</dbReference>
<reference evidence="3" key="1">
    <citation type="submission" date="2023-07" db="EMBL/GenBank/DDBJ databases">
        <title>Genomic Encyclopedia of Type Strains, Phase IV (KMG-IV): sequencing the most valuable type-strain genomes for metagenomic binning, comparative biology and taxonomic classification.</title>
        <authorList>
            <person name="Goeker M."/>
        </authorList>
    </citation>
    <scope>NUCLEOTIDE SEQUENCE</scope>
    <source>
        <strain evidence="3">DSM 24202</strain>
    </source>
</reference>
<dbReference type="InterPro" id="IPR025297">
    <property type="entry name" value="DUF4159"/>
</dbReference>
<feature type="domain" description="DUF4159" evidence="2">
    <location>
        <begin position="52"/>
        <end position="343"/>
    </location>
</feature>
<keyword evidence="1" id="KW-0732">Signal</keyword>
<dbReference type="AlphaFoldDB" id="A0AAE3VFY8"/>
<evidence type="ECO:0000256" key="1">
    <source>
        <dbReference type="SAM" id="SignalP"/>
    </source>
</evidence>
<gene>
    <name evidence="3" type="ORF">J3R75_001566</name>
</gene>
<proteinExistence type="predicted"/>
<sequence length="346" mass="38744">MRKPFFFVQRLVFALLLPAIVMTTARGAEAGGDAAQPASSAAALVATRPEIRIAQLSPSGDPWRRNYANALQSLLSHVAEKTYTNVVPEPVLINDFTDERLLECPFVYANFADREDWTFSPAEQAALRHYLQHGGFIFIDAGITASFLRDHPELGQHHSYAEWDASPQIKEAFAAVFPGKEFQPLRRNDPLFRAFYQGLPDTSLLPDTVRTYTEEEKWPDGTYSAAALRINGRIAVLTTPIIAMGWGKNSLGQWTTTIRFRVLEGTSGLDSYLEKAAYSGARFEVVREDGGKDVIYCQEQALPAWANEPGGKWRVFRYYGSREISDFAHVFYTRLGTNILVHALTN</sequence>
<evidence type="ECO:0000313" key="4">
    <source>
        <dbReference type="Proteomes" id="UP001238163"/>
    </source>
</evidence>
<protein>
    <recommendedName>
        <fullName evidence="2">DUF4159 domain-containing protein</fullName>
    </recommendedName>
</protein>
<dbReference type="Pfam" id="PF13709">
    <property type="entry name" value="DUF4159"/>
    <property type="match status" value="1"/>
</dbReference>
<dbReference type="Proteomes" id="UP001238163">
    <property type="component" value="Unassembled WGS sequence"/>
</dbReference>
<feature type="chain" id="PRO_5042115775" description="DUF4159 domain-containing protein" evidence="1">
    <location>
        <begin position="31"/>
        <end position="346"/>
    </location>
</feature>
<organism evidence="3 4">
    <name type="scientific">Oligosphaera ethanolica</name>
    <dbReference type="NCBI Taxonomy" id="760260"/>
    <lineage>
        <taxon>Bacteria</taxon>
        <taxon>Pseudomonadati</taxon>
        <taxon>Lentisphaerota</taxon>
        <taxon>Oligosphaeria</taxon>
        <taxon>Oligosphaerales</taxon>
        <taxon>Oligosphaeraceae</taxon>
        <taxon>Oligosphaera</taxon>
    </lineage>
</organism>
<evidence type="ECO:0000313" key="3">
    <source>
        <dbReference type="EMBL" id="MDQ0289459.1"/>
    </source>
</evidence>
<keyword evidence="4" id="KW-1185">Reference proteome</keyword>
<dbReference type="RefSeq" id="WP_307260885.1">
    <property type="nucleotide sequence ID" value="NZ_JAUSVL010000001.1"/>
</dbReference>
<name>A0AAE3VFY8_9BACT</name>
<evidence type="ECO:0000259" key="2">
    <source>
        <dbReference type="Pfam" id="PF13709"/>
    </source>
</evidence>